<feature type="compositionally biased region" description="Polar residues" evidence="1">
    <location>
        <begin position="340"/>
        <end position="353"/>
    </location>
</feature>
<proteinExistence type="predicted"/>
<reference evidence="3 4" key="1">
    <citation type="submission" date="2019-05" db="EMBL/GenBank/DDBJ databases">
        <title>Mikania micrantha, genome provides insights into the molecular mechanism of rapid growth.</title>
        <authorList>
            <person name="Liu B."/>
        </authorList>
    </citation>
    <scope>NUCLEOTIDE SEQUENCE [LARGE SCALE GENOMIC DNA]</scope>
    <source>
        <strain evidence="3">NLD-2019</strain>
        <tissue evidence="3">Leaf</tissue>
    </source>
</reference>
<protein>
    <recommendedName>
        <fullName evidence="2">Retrotransposon gag domain-containing protein</fullName>
    </recommendedName>
</protein>
<evidence type="ECO:0000259" key="2">
    <source>
        <dbReference type="Pfam" id="PF03732"/>
    </source>
</evidence>
<feature type="region of interest" description="Disordered" evidence="1">
    <location>
        <begin position="334"/>
        <end position="368"/>
    </location>
</feature>
<feature type="compositionally biased region" description="Polar residues" evidence="1">
    <location>
        <begin position="439"/>
        <end position="451"/>
    </location>
</feature>
<feature type="compositionally biased region" description="Basic and acidic residues" evidence="1">
    <location>
        <begin position="515"/>
        <end position="526"/>
    </location>
</feature>
<gene>
    <name evidence="3" type="ORF">E3N88_25389</name>
</gene>
<accession>A0A5N6N7F0</accession>
<dbReference type="AlphaFoldDB" id="A0A5N6N7F0"/>
<comment type="caution">
    <text evidence="3">The sequence shown here is derived from an EMBL/GenBank/DDBJ whole genome shotgun (WGS) entry which is preliminary data.</text>
</comment>
<evidence type="ECO:0000313" key="3">
    <source>
        <dbReference type="EMBL" id="KAD4385221.1"/>
    </source>
</evidence>
<feature type="domain" description="Retrotransposon gag" evidence="2">
    <location>
        <begin position="127"/>
        <end position="219"/>
    </location>
</feature>
<sequence length="553" mass="62329">MHRSRRPESPEYAAFAEPEREFHSRLRSHLLFHSTHNTAIGEMAAPARRTVADYAKPTVAGNRSSITRPVFVEDNWHIPTQIINLIIHSSKFHGLPEEDPNAHLGQFLRMCDTFKIKGVFDDAVFLRLFPFPLEDKAITWFESLPSGSITTWDEMQELFLTKYFPPAKTARLRSLIHSFQQEEGESFFATWERFKETLNRCPHHGLGDWALVEKFYNGVTFATRHTLDSTAGGNLLTNMTPDECLKLFENMTMSSYQYPTRGKSTATQKTGVLHVDSNTALTTQVEALTKLVKDMQVKNNARCEVCRGGHETIQCPQITDESQEQVDYVGNPNRGPGNAFGNSYNSGGRNQPGFTWKSGNPPGFNSRPPMQNLFREPGQSSGGYGEKKSTLEEMMQQQAQLLTHFITKSKAQHKEHGTMIKSQGAALQNLERQVSQIASQLGETQSGSLPSKTEENPRGYAKAITTRSGRSTGTEKPIVEPVEDEEVMDEKIEMEAPGEVQPTRLAPASTAQPEKTPEKKKDPEIDLSKIPYPVRVLQQKYEKEYGRFLELFK</sequence>
<dbReference type="PANTHER" id="PTHR33223">
    <property type="entry name" value="CCHC-TYPE DOMAIN-CONTAINING PROTEIN"/>
    <property type="match status" value="1"/>
</dbReference>
<dbReference type="Proteomes" id="UP000326396">
    <property type="component" value="Linkage Group LG3"/>
</dbReference>
<feature type="region of interest" description="Disordered" evidence="1">
    <location>
        <begin position="439"/>
        <end position="481"/>
    </location>
</feature>
<feature type="region of interest" description="Disordered" evidence="1">
    <location>
        <begin position="494"/>
        <end position="526"/>
    </location>
</feature>
<keyword evidence="4" id="KW-1185">Reference proteome</keyword>
<dbReference type="InterPro" id="IPR005162">
    <property type="entry name" value="Retrotrans_gag_dom"/>
</dbReference>
<evidence type="ECO:0000313" key="4">
    <source>
        <dbReference type="Proteomes" id="UP000326396"/>
    </source>
</evidence>
<dbReference type="Pfam" id="PF03732">
    <property type="entry name" value="Retrotrans_gag"/>
    <property type="match status" value="1"/>
</dbReference>
<dbReference type="EMBL" id="SZYD01000013">
    <property type="protein sequence ID" value="KAD4385221.1"/>
    <property type="molecule type" value="Genomic_DNA"/>
</dbReference>
<feature type="compositionally biased region" description="Polar residues" evidence="1">
    <location>
        <begin position="465"/>
        <end position="474"/>
    </location>
</feature>
<evidence type="ECO:0000256" key="1">
    <source>
        <dbReference type="SAM" id="MobiDB-lite"/>
    </source>
</evidence>
<dbReference type="PANTHER" id="PTHR33223:SF11">
    <property type="entry name" value="ELEMENT PROTEIN, PUTATIVE-RELATED"/>
    <property type="match status" value="1"/>
</dbReference>
<name>A0A5N6N7F0_9ASTR</name>
<dbReference type="OrthoDB" id="1305902at2759"/>
<organism evidence="3 4">
    <name type="scientific">Mikania micrantha</name>
    <name type="common">bitter vine</name>
    <dbReference type="NCBI Taxonomy" id="192012"/>
    <lineage>
        <taxon>Eukaryota</taxon>
        <taxon>Viridiplantae</taxon>
        <taxon>Streptophyta</taxon>
        <taxon>Embryophyta</taxon>
        <taxon>Tracheophyta</taxon>
        <taxon>Spermatophyta</taxon>
        <taxon>Magnoliopsida</taxon>
        <taxon>eudicotyledons</taxon>
        <taxon>Gunneridae</taxon>
        <taxon>Pentapetalae</taxon>
        <taxon>asterids</taxon>
        <taxon>campanulids</taxon>
        <taxon>Asterales</taxon>
        <taxon>Asteraceae</taxon>
        <taxon>Asteroideae</taxon>
        <taxon>Heliantheae alliance</taxon>
        <taxon>Eupatorieae</taxon>
        <taxon>Mikania</taxon>
    </lineage>
</organism>